<dbReference type="STRING" id="1314781.A0A165NFG5"/>
<feature type="region of interest" description="Disordered" evidence="1">
    <location>
        <begin position="281"/>
        <end position="302"/>
    </location>
</feature>
<dbReference type="InterPro" id="IPR012348">
    <property type="entry name" value="RNR-like"/>
</dbReference>
<evidence type="ECO:0000313" key="3">
    <source>
        <dbReference type="Proteomes" id="UP000077266"/>
    </source>
</evidence>
<dbReference type="InterPro" id="IPR000358">
    <property type="entry name" value="RNR_small_fam"/>
</dbReference>
<dbReference type="AlphaFoldDB" id="A0A165NFG5"/>
<name>A0A165NFG5_EXIGL</name>
<keyword evidence="3" id="KW-1185">Reference proteome</keyword>
<accession>A0A165NFG5</accession>
<dbReference type="GO" id="GO:0016491">
    <property type="term" value="F:oxidoreductase activity"/>
    <property type="evidence" value="ECO:0007669"/>
    <property type="project" value="InterPro"/>
</dbReference>
<organism evidence="2 3">
    <name type="scientific">Exidia glandulosa HHB12029</name>
    <dbReference type="NCBI Taxonomy" id="1314781"/>
    <lineage>
        <taxon>Eukaryota</taxon>
        <taxon>Fungi</taxon>
        <taxon>Dikarya</taxon>
        <taxon>Basidiomycota</taxon>
        <taxon>Agaricomycotina</taxon>
        <taxon>Agaricomycetes</taxon>
        <taxon>Auriculariales</taxon>
        <taxon>Exidiaceae</taxon>
        <taxon>Exidia</taxon>
    </lineage>
</organism>
<sequence length="315" mass="35327">MANDAHAIWVPKTDEHERAFREAQESCVLLRPSPRRFVLFPIQHHQIWEHYKLLEHSFWTAEDFDVDLAAFSCLTDAARTRICSLVDAHLYAAQQLRLSGIVDAFAGELQAAEARCYFGFQGMIENIHIEALSSTVLRLQPLCLNVPPRVVVNSVEPLLEACTSPEHSFTRRLLVYAATLYYYRSCTLAASRSLELELPSLAALFARLARDLDRCCDFANLLCRMIVPSQIFGSPWLIQLLYNTAAACARTFPNLSVQSDIHYNLAEAFCISLSNGVLSPHSRSTDGTPAFSPPLTPQPQKESEGTFVFVTDVDF</sequence>
<protein>
    <submittedName>
        <fullName evidence="2">Uncharacterized protein</fullName>
    </submittedName>
</protein>
<dbReference type="Pfam" id="PF00268">
    <property type="entry name" value="Ribonuc_red_sm"/>
    <property type="match status" value="1"/>
</dbReference>
<dbReference type="Gene3D" id="1.10.620.20">
    <property type="entry name" value="Ribonucleotide Reductase, subunit A"/>
    <property type="match status" value="1"/>
</dbReference>
<evidence type="ECO:0000256" key="1">
    <source>
        <dbReference type="SAM" id="MobiDB-lite"/>
    </source>
</evidence>
<dbReference type="Proteomes" id="UP000077266">
    <property type="component" value="Unassembled WGS sequence"/>
</dbReference>
<dbReference type="SUPFAM" id="SSF47240">
    <property type="entry name" value="Ferritin-like"/>
    <property type="match status" value="1"/>
</dbReference>
<dbReference type="EMBL" id="KV425899">
    <property type="protein sequence ID" value="KZW00669.1"/>
    <property type="molecule type" value="Genomic_DNA"/>
</dbReference>
<evidence type="ECO:0000313" key="2">
    <source>
        <dbReference type="EMBL" id="KZW00669.1"/>
    </source>
</evidence>
<gene>
    <name evidence="2" type="ORF">EXIGLDRAFT_761482</name>
</gene>
<dbReference type="InterPro" id="IPR009078">
    <property type="entry name" value="Ferritin-like_SF"/>
</dbReference>
<proteinExistence type="predicted"/>
<dbReference type="InParanoid" id="A0A165NFG5"/>
<dbReference type="OrthoDB" id="2093646at2759"/>
<reference evidence="2 3" key="1">
    <citation type="journal article" date="2016" name="Mol. Biol. Evol.">
        <title>Comparative Genomics of Early-Diverging Mushroom-Forming Fungi Provides Insights into the Origins of Lignocellulose Decay Capabilities.</title>
        <authorList>
            <person name="Nagy L.G."/>
            <person name="Riley R."/>
            <person name="Tritt A."/>
            <person name="Adam C."/>
            <person name="Daum C."/>
            <person name="Floudas D."/>
            <person name="Sun H."/>
            <person name="Yadav J.S."/>
            <person name="Pangilinan J."/>
            <person name="Larsson K.H."/>
            <person name="Matsuura K."/>
            <person name="Barry K."/>
            <person name="Labutti K."/>
            <person name="Kuo R."/>
            <person name="Ohm R.A."/>
            <person name="Bhattacharya S.S."/>
            <person name="Shirouzu T."/>
            <person name="Yoshinaga Y."/>
            <person name="Martin F.M."/>
            <person name="Grigoriev I.V."/>
            <person name="Hibbett D.S."/>
        </authorList>
    </citation>
    <scope>NUCLEOTIDE SEQUENCE [LARGE SCALE GENOMIC DNA]</scope>
    <source>
        <strain evidence="2 3">HHB12029</strain>
    </source>
</reference>
<dbReference type="GO" id="GO:0009263">
    <property type="term" value="P:deoxyribonucleotide biosynthetic process"/>
    <property type="evidence" value="ECO:0007669"/>
    <property type="project" value="InterPro"/>
</dbReference>